<feature type="transmembrane region" description="Helical" evidence="1">
    <location>
        <begin position="112"/>
        <end position="128"/>
    </location>
</feature>
<evidence type="ECO:0000313" key="3">
    <source>
        <dbReference type="EMBL" id="KGE05214.1"/>
    </source>
</evidence>
<keyword evidence="1" id="KW-0472">Membrane</keyword>
<proteinExistence type="predicted"/>
<reference evidence="3 4" key="1">
    <citation type="journal article" date="2014" name="Genome Announc.">
        <title>Genome Sequence of Gammaproteobacterial Pseudohaliea rubra Type Strain DSM 19751, Isolated from Coastal Seawater of the Mediterranean Sea.</title>
        <authorList>
            <person name="Spring S."/>
            <person name="Fiebig A."/>
            <person name="Riedel T."/>
            <person name="Goker M."/>
            <person name="Klenk H.P."/>
        </authorList>
    </citation>
    <scope>NUCLEOTIDE SEQUENCE [LARGE SCALE GENOMIC DNA]</scope>
    <source>
        <strain evidence="3 4">DSM 19751</strain>
    </source>
</reference>
<dbReference type="eggNOG" id="COG3428">
    <property type="taxonomic scope" value="Bacteria"/>
</dbReference>
<evidence type="ECO:0000313" key="4">
    <source>
        <dbReference type="Proteomes" id="UP000029640"/>
    </source>
</evidence>
<dbReference type="Proteomes" id="UP000029640">
    <property type="component" value="Unassembled WGS sequence"/>
</dbReference>
<dbReference type="NCBIfam" id="NF040894">
    <property type="entry name" value="puhB_PGC"/>
    <property type="match status" value="1"/>
</dbReference>
<keyword evidence="4" id="KW-1185">Reference proteome</keyword>
<keyword evidence="1" id="KW-1133">Transmembrane helix</keyword>
<evidence type="ECO:0000256" key="1">
    <source>
        <dbReference type="SAM" id="Phobius"/>
    </source>
</evidence>
<feature type="transmembrane region" description="Helical" evidence="1">
    <location>
        <begin position="78"/>
        <end position="100"/>
    </location>
</feature>
<dbReference type="Pfam" id="PF03703">
    <property type="entry name" value="bPH_2"/>
    <property type="match status" value="1"/>
</dbReference>
<feature type="transmembrane region" description="Helical" evidence="1">
    <location>
        <begin position="46"/>
        <end position="66"/>
    </location>
</feature>
<gene>
    <name evidence="3" type="ORF">HRUBRA_00159</name>
</gene>
<protein>
    <submittedName>
        <fullName evidence="3">Putative photosynthetic complex assembly protein</fullName>
    </submittedName>
</protein>
<organism evidence="3 4">
    <name type="scientific">Pseudohaliea rubra DSM 19751</name>
    <dbReference type="NCBI Taxonomy" id="1265313"/>
    <lineage>
        <taxon>Bacteria</taxon>
        <taxon>Pseudomonadati</taxon>
        <taxon>Pseudomonadota</taxon>
        <taxon>Gammaproteobacteria</taxon>
        <taxon>Cellvibrionales</taxon>
        <taxon>Halieaceae</taxon>
        <taxon>Pseudohaliea</taxon>
    </lineage>
</organism>
<dbReference type="RefSeq" id="WP_052094603.1">
    <property type="nucleotide sequence ID" value="NZ_KN234767.1"/>
</dbReference>
<name>A0A095X2X3_9GAMM</name>
<evidence type="ECO:0000259" key="2">
    <source>
        <dbReference type="Pfam" id="PF03703"/>
    </source>
</evidence>
<comment type="caution">
    <text evidence="3">The sequence shown here is derived from an EMBL/GenBank/DDBJ whole genome shotgun (WGS) entry which is preliminary data.</text>
</comment>
<dbReference type="OrthoDB" id="7345733at2"/>
<dbReference type="InterPro" id="IPR054839">
    <property type="entry name" value="puhB_PGC"/>
</dbReference>
<dbReference type="EMBL" id="AUVB01000007">
    <property type="protein sequence ID" value="KGE05214.1"/>
    <property type="molecule type" value="Genomic_DNA"/>
</dbReference>
<dbReference type="AlphaFoldDB" id="A0A095X2X3"/>
<accession>A0A095X2X3</accession>
<keyword evidence="1" id="KW-0812">Transmembrane</keyword>
<dbReference type="STRING" id="1265313.HRUBRA_00159"/>
<sequence>MSHQHANNEYDHEPIRGLPEALPAGEEILCQTEPDWWSMARRTFHALQVGVYFALLITAHQIYHYSQGGGVMEGLTSLGWQLALAAVGLGILCGLGVLYARTTVYTLTNRRVVLRFGVALPMMINLPLERIAAADLLPFGDGSGDIALRLAKGEWISYWALWPHVRPWHLSPVIPSLRSVPDAERVAGQLIAAVKAGSNDVAVARERSKERFAGGDRLAPAGALA</sequence>
<feature type="domain" description="YdbS-like PH" evidence="2">
    <location>
        <begin position="101"/>
        <end position="189"/>
    </location>
</feature>
<dbReference type="HOGENOM" id="CLU_091008_0_0_6"/>
<dbReference type="InterPro" id="IPR005182">
    <property type="entry name" value="YdbS-like_PH"/>
</dbReference>